<sequence>MRSFVLGLLLGRGPCLLLLLLLLSLLRFLLFLGPARGRRGGGHPLQLLSQLLQPLGRPGPAVLQRVRLLLLGLHVRLVRLHPGLQPLLQVRLHLLQEVLHLLVDEALLGDPLLQPLHGGLQLHLPVDVVLLALLHLQVGDAAHVVPLHGGLGLHLLELGTQVCRDLLPLVHLLRALLAEVAELSLQGLAPPPALLLPLHDIQVVGLLALLLLHGRQQAVEGAGLLELVQHVLDHQGQELPVVVHLLQVVGRQGLVVQGVAQLHEGPTPLSSALGRSALLRHSSPAQSLPHLLVLLGVLLNGGDAGDVAQHSQLVCAVLQHHA</sequence>
<accession>A0A9D3RQB7</accession>
<gene>
    <name evidence="1" type="ORF">ANANG_G00248610</name>
</gene>
<dbReference type="EMBL" id="JAFIRN010000014">
    <property type="protein sequence ID" value="KAG5835872.1"/>
    <property type="molecule type" value="Genomic_DNA"/>
</dbReference>
<proteinExistence type="predicted"/>
<protein>
    <submittedName>
        <fullName evidence="1">Uncharacterized protein</fullName>
    </submittedName>
</protein>
<organism evidence="1 2">
    <name type="scientific">Anguilla anguilla</name>
    <name type="common">European freshwater eel</name>
    <name type="synonym">Muraena anguilla</name>
    <dbReference type="NCBI Taxonomy" id="7936"/>
    <lineage>
        <taxon>Eukaryota</taxon>
        <taxon>Metazoa</taxon>
        <taxon>Chordata</taxon>
        <taxon>Craniata</taxon>
        <taxon>Vertebrata</taxon>
        <taxon>Euteleostomi</taxon>
        <taxon>Actinopterygii</taxon>
        <taxon>Neopterygii</taxon>
        <taxon>Teleostei</taxon>
        <taxon>Anguilliformes</taxon>
        <taxon>Anguillidae</taxon>
        <taxon>Anguilla</taxon>
    </lineage>
</organism>
<name>A0A9D3RQB7_ANGAN</name>
<evidence type="ECO:0000313" key="1">
    <source>
        <dbReference type="EMBL" id="KAG5835872.1"/>
    </source>
</evidence>
<comment type="caution">
    <text evidence="1">The sequence shown here is derived from an EMBL/GenBank/DDBJ whole genome shotgun (WGS) entry which is preliminary data.</text>
</comment>
<reference evidence="1" key="1">
    <citation type="submission" date="2021-01" db="EMBL/GenBank/DDBJ databases">
        <title>A chromosome-scale assembly of European eel, Anguilla anguilla.</title>
        <authorList>
            <person name="Henkel C."/>
            <person name="Jong-Raadsen S.A."/>
            <person name="Dufour S."/>
            <person name="Weltzien F.-A."/>
            <person name="Palstra A.P."/>
            <person name="Pelster B."/>
            <person name="Spaink H.P."/>
            <person name="Van Den Thillart G.E."/>
            <person name="Jansen H."/>
            <person name="Zahm M."/>
            <person name="Klopp C."/>
            <person name="Cedric C."/>
            <person name="Louis A."/>
            <person name="Berthelot C."/>
            <person name="Parey E."/>
            <person name="Roest Crollius H."/>
            <person name="Montfort J."/>
            <person name="Robinson-Rechavi M."/>
            <person name="Bucao C."/>
            <person name="Bouchez O."/>
            <person name="Gislard M."/>
            <person name="Lluch J."/>
            <person name="Milhes M."/>
            <person name="Lampietro C."/>
            <person name="Lopez Roques C."/>
            <person name="Donnadieu C."/>
            <person name="Braasch I."/>
            <person name="Desvignes T."/>
            <person name="Postlethwait J."/>
            <person name="Bobe J."/>
            <person name="Guiguen Y."/>
            <person name="Dirks R."/>
        </authorList>
    </citation>
    <scope>NUCLEOTIDE SEQUENCE</scope>
    <source>
        <strain evidence="1">Tag_6206</strain>
        <tissue evidence="1">Liver</tissue>
    </source>
</reference>
<dbReference type="AlphaFoldDB" id="A0A9D3RQB7"/>
<keyword evidence="2" id="KW-1185">Reference proteome</keyword>
<dbReference type="Proteomes" id="UP001044222">
    <property type="component" value="Chromosome 14"/>
</dbReference>
<evidence type="ECO:0000313" key="2">
    <source>
        <dbReference type="Proteomes" id="UP001044222"/>
    </source>
</evidence>